<protein>
    <recommendedName>
        <fullName evidence="1">Restriction endonuclease type IV Mrr domain-containing protein</fullName>
    </recommendedName>
</protein>
<proteinExistence type="predicted"/>
<dbReference type="InterPro" id="IPR011335">
    <property type="entry name" value="Restrct_endonuc-II-like"/>
</dbReference>
<dbReference type="Gene3D" id="3.40.91.30">
    <property type="match status" value="1"/>
</dbReference>
<dbReference type="GO" id="GO:0004519">
    <property type="term" value="F:endonuclease activity"/>
    <property type="evidence" value="ECO:0007669"/>
    <property type="project" value="InterPro"/>
</dbReference>
<dbReference type="PATRIC" id="fig|1396.535.peg.5823"/>
<evidence type="ECO:0000259" key="1">
    <source>
        <dbReference type="Pfam" id="PF04471"/>
    </source>
</evidence>
<dbReference type="AlphaFoldDB" id="A0A164KTI0"/>
<accession>A0A164KTI0</accession>
<dbReference type="GO" id="GO:0003677">
    <property type="term" value="F:DNA binding"/>
    <property type="evidence" value="ECO:0007669"/>
    <property type="project" value="InterPro"/>
</dbReference>
<sequence length="659" mass="76306">MDGVISKDWEDKGYSLPNIPREKNYCESLLKILEIIQTYDTNDQKVDISNKKYDINYLCTRLQITGFVEKIGDRWMLTTFSTNFMQSQDQNDLFHYLHSKIKFFGEILFYLKETDMTIGEILDLARTRYSFGWKTKAPVSDRLRWLTDLGCLAFSEFKYLYSITDIGKNFLNTLMISDLDFKNRHESDHSTRHPFKVENIPEWVRDISDLDKKIEGLGYLAGSQHNILTTAKTFIKFIGEKKDIHDISDFAFTKYEISNSSVKHYLHTLEKLNLVFRTSFSEYSITEYGKKTLEIEELDFIFYLNKFLLFLLDMLPYMNASRKSINELMAISRSKYNFEKNNKDAIRKRINLLLSANLVTKLDHFHYKTSELGAQIVDLIQKDIEHEEILTSPVAENEKETEDILVELRVASGDSTNPERFEKICAICFEMLGYESKWIGGSGNTDILVQTISSPKFSYRIIIDTKSTSSPSVNESQIDFDTLKEHKVKNNADFVVIVGKSFSSSRLLHRAKEHEVVLIDIESLSDLILSHMKVPLSYESYKNLFLSGGLLDLTKIEEDSNHLIRKNNLIKEILNCLIEQNDDEVTDGILTEREIYFILKNSNLLKENLSIKEIQETLTFLSSPFINGIRKTKDGYYAMGSLNEISKTFQFYGGISGNR</sequence>
<organism evidence="2 3">
    <name type="scientific">Bacillus cereus</name>
    <dbReference type="NCBI Taxonomy" id="1396"/>
    <lineage>
        <taxon>Bacteria</taxon>
        <taxon>Bacillati</taxon>
        <taxon>Bacillota</taxon>
        <taxon>Bacilli</taxon>
        <taxon>Bacillales</taxon>
        <taxon>Bacillaceae</taxon>
        <taxon>Bacillus</taxon>
        <taxon>Bacillus cereus group</taxon>
    </lineage>
</organism>
<evidence type="ECO:0000313" key="3">
    <source>
        <dbReference type="Proteomes" id="UP000076482"/>
    </source>
</evidence>
<comment type="caution">
    <text evidence="2">The sequence shown here is derived from an EMBL/GenBank/DDBJ whole genome shotgun (WGS) entry which is preliminary data.</text>
</comment>
<gene>
    <name evidence="2" type="ORF">B4088_6016</name>
</gene>
<feature type="domain" description="Restriction endonuclease type IV Mrr" evidence="1">
    <location>
        <begin position="415"/>
        <end position="528"/>
    </location>
</feature>
<dbReference type="Proteomes" id="UP000076482">
    <property type="component" value="Unassembled WGS sequence"/>
</dbReference>
<reference evidence="2 3" key="1">
    <citation type="submission" date="2015-09" db="EMBL/GenBank/DDBJ databases">
        <title>Bacillus cereus food isolates.</title>
        <authorList>
            <person name="Boekhorst J."/>
        </authorList>
    </citation>
    <scope>NUCLEOTIDE SEQUENCE [LARGE SCALE GENOMIC DNA]</scope>
    <source>
        <strain evidence="2 3">B4088</strain>
    </source>
</reference>
<dbReference type="InterPro" id="IPR007560">
    <property type="entry name" value="Restrct_endonuc_IV_Mrr"/>
</dbReference>
<dbReference type="EMBL" id="LJKE01000123">
    <property type="protein sequence ID" value="KZD51564.1"/>
    <property type="molecule type" value="Genomic_DNA"/>
</dbReference>
<dbReference type="GO" id="GO:0009307">
    <property type="term" value="P:DNA restriction-modification system"/>
    <property type="evidence" value="ECO:0007669"/>
    <property type="project" value="InterPro"/>
</dbReference>
<name>A0A164KTI0_BACCE</name>
<dbReference type="InterPro" id="IPR036390">
    <property type="entry name" value="WH_DNA-bd_sf"/>
</dbReference>
<evidence type="ECO:0000313" key="2">
    <source>
        <dbReference type="EMBL" id="KZD51564.1"/>
    </source>
</evidence>
<dbReference type="SUPFAM" id="SSF46785">
    <property type="entry name" value="Winged helix' DNA-binding domain"/>
    <property type="match status" value="2"/>
</dbReference>
<dbReference type="SUPFAM" id="SSF52980">
    <property type="entry name" value="Restriction endonuclease-like"/>
    <property type="match status" value="1"/>
</dbReference>
<dbReference type="RefSeq" id="WP_235608039.1">
    <property type="nucleotide sequence ID" value="NZ_LJKE01000123.1"/>
</dbReference>
<dbReference type="Pfam" id="PF04471">
    <property type="entry name" value="Mrr_cat"/>
    <property type="match status" value="1"/>
</dbReference>